<protein>
    <recommendedName>
        <fullName evidence="2">Ubiquitin-like domain-containing protein</fullName>
    </recommendedName>
</protein>
<accession>A0ABR2KSJ1</accession>
<feature type="compositionally biased region" description="Acidic residues" evidence="1">
    <location>
        <begin position="1195"/>
        <end position="1206"/>
    </location>
</feature>
<comment type="caution">
    <text evidence="3">The sequence shown here is derived from an EMBL/GenBank/DDBJ whole genome shotgun (WGS) entry which is preliminary data.</text>
</comment>
<dbReference type="SMART" id="SM00213">
    <property type="entry name" value="UBQ"/>
    <property type="match status" value="2"/>
</dbReference>
<evidence type="ECO:0000259" key="2">
    <source>
        <dbReference type="PROSITE" id="PS50053"/>
    </source>
</evidence>
<name>A0ABR2KSJ1_9EUKA</name>
<dbReference type="Gene3D" id="3.10.20.90">
    <property type="entry name" value="Phosphatidylinositol 3-kinase Catalytic Subunit, Chain A, domain 1"/>
    <property type="match status" value="1"/>
</dbReference>
<organism evidence="3 4">
    <name type="scientific">Tritrichomonas musculus</name>
    <dbReference type="NCBI Taxonomy" id="1915356"/>
    <lineage>
        <taxon>Eukaryota</taxon>
        <taxon>Metamonada</taxon>
        <taxon>Parabasalia</taxon>
        <taxon>Tritrichomonadida</taxon>
        <taxon>Tritrichomonadidae</taxon>
        <taxon>Tritrichomonas</taxon>
    </lineage>
</organism>
<feature type="compositionally biased region" description="Polar residues" evidence="1">
    <location>
        <begin position="22"/>
        <end position="64"/>
    </location>
</feature>
<dbReference type="EMBL" id="JAPFFF010000003">
    <property type="protein sequence ID" value="KAK8894104.1"/>
    <property type="molecule type" value="Genomic_DNA"/>
</dbReference>
<reference evidence="3 4" key="1">
    <citation type="submission" date="2024-04" db="EMBL/GenBank/DDBJ databases">
        <title>Tritrichomonas musculus Genome.</title>
        <authorList>
            <person name="Alves-Ferreira E."/>
            <person name="Grigg M."/>
            <person name="Lorenzi H."/>
            <person name="Galac M."/>
        </authorList>
    </citation>
    <scope>NUCLEOTIDE SEQUENCE [LARGE SCALE GENOMIC DNA]</scope>
    <source>
        <strain evidence="3 4">EAF2021</strain>
    </source>
</reference>
<gene>
    <name evidence="3" type="ORF">M9Y10_022536</name>
</gene>
<feature type="region of interest" description="Disordered" evidence="1">
    <location>
        <begin position="1174"/>
        <end position="1206"/>
    </location>
</feature>
<dbReference type="PROSITE" id="PS50053">
    <property type="entry name" value="UBIQUITIN_2"/>
    <property type="match status" value="1"/>
</dbReference>
<evidence type="ECO:0000256" key="1">
    <source>
        <dbReference type="SAM" id="MobiDB-lite"/>
    </source>
</evidence>
<dbReference type="SUPFAM" id="SSF54236">
    <property type="entry name" value="Ubiquitin-like"/>
    <property type="match status" value="1"/>
</dbReference>
<evidence type="ECO:0000313" key="3">
    <source>
        <dbReference type="EMBL" id="KAK8894104.1"/>
    </source>
</evidence>
<evidence type="ECO:0000313" key="4">
    <source>
        <dbReference type="Proteomes" id="UP001470230"/>
    </source>
</evidence>
<dbReference type="Proteomes" id="UP001470230">
    <property type="component" value="Unassembled WGS sequence"/>
</dbReference>
<proteinExistence type="predicted"/>
<dbReference type="CDD" id="cd17039">
    <property type="entry name" value="Ubl_ubiquitin_like"/>
    <property type="match status" value="1"/>
</dbReference>
<dbReference type="Pfam" id="PF00240">
    <property type="entry name" value="ubiquitin"/>
    <property type="match status" value="1"/>
</dbReference>
<dbReference type="InterPro" id="IPR000626">
    <property type="entry name" value="Ubiquitin-like_dom"/>
</dbReference>
<feature type="region of interest" description="Disordered" evidence="1">
    <location>
        <begin position="1"/>
        <end position="64"/>
    </location>
</feature>
<keyword evidence="4" id="KW-1185">Reference proteome</keyword>
<sequence>MSKNPNSNKQGLKPEVKPEETSAFTSDQTPKQPANQTKKDIQANNGNRKSPTNHNQAQELKTSYSNQDNDIYEINYKGELKQINMPIVEYDFQFIQALSCYLNHFVRIKGKKEYGNNTFHFDSNEKQILVEDSFPLVRLNNKYYAFLNQKELFNFYNNELKLHIISIKFFENAYNKDTISISDFKDEKLLFDFLLEIETVKLLEKEYIINGEQKKITVYEDIPQTDLLNQIKADYYNNRKFIFLDITEANEIIASIQIKWNEKSSMKLKFLPSIKTTKDFLNFLEDKYKCKNLKITNRKNTEDELINVDTENDFLQIGNLKLYELYFTNSSIKKLFISNKFTIKDVLNQLYPRGSDDKFFFIDNELIISKLERAHNYNSKEIFIFDLNETPITIEFKPESLGINPIHINSEKIESQSKNFKSYVLDDKKIPRNLDDFDISYKNKKIDDDFTILNSILTDSIKVNGEYIISFNVTFKPVTFTVFEKNSGKKTELKYNTEIVGSLIDKYECSKINFLNNNAIISNERSFLTIDPNKNYIIEVIDKYYFKDPSQNVEELELSRYQTFEEAISKQENIKDIPYNVFKDDIDISKNEITRITKNTEDKPYILKIKYSYKKKDKQQIKSFFIDNPNTNVKEHLAKWLNVTTVERVEAHIIKKEGETEYTKVKEIKEEDTFENLDYKRNEIFEISKLPPLLSFSFDTQNLKNILIKEDLDDIMSEAEFKYRFEEDDNVSKAKKKIRKKYQIENKINLIIDNDKNLKGDQKMFDINESNIITIQIIPPKYKFKSIQNETYSKNYEKNVKVRDVLISGDFKEKNPPKNENHDIILKIEDTELDENEPIFNYYEKNRIIECIQLDPQYSFHFEDDDYLLRIPDGKSFMELRELMKLHFNKLKDIQSSRIQFYKENSDNYCESNALINDEFKRSNNKIIIKLIDPEYTFQYEDEKQEKIRFKKETITIEAISEIENRIKLQLAEVDKKNHMKYDIQLLQNESILRNKINLFDAKLFNEPIKVKKYPIKFSIHIVNSDDLHLCRFKIADLSDSKDPCDPFGSGKISLQTLLDKNLIVINKNKKDFEFLEEEEEEELERAKKLPPIERFKVSFEGHIISADEPFFNIINGDKTKVIDIELLPPKFTFKLLSGIIEEQIDVERGTTVSRIRSDIREKLGLGKYDFDLMSKPNTNETEEAEPDKHKKDEEVVEPMDDESSFDDYEQGETVFIVIPKKPLYKFKIMSNGKLSKVKQFRIDPRSTVREIKAITLPSTKAKRLDIYGPISIDEKEIPKGLKPLDDMSILEKTSSKHPDAVYIILIKELKHKLQIKLPEFDQDNKDVELEVESNDTVEDIKNDLSEKIKNKKLALYHLNKRLNDDEKYDDLIIVKGSQIQCMYEYDLIFADKQYEALKTTDIIDDKLTVFECKKKCFDLIENSHLKNKIKNLKRIQLKISDDIINDDNKTIWKLMKKAKKFQITVIVNEDEDFKAICDNKGSLPSGLKCESTVSELRKKCPNNIIIKLSDSGSIVFDDQNLFEIQGHKTCIQDLEKEDKMKEIIIEIDKKVDVRKDKLRTVNLPIAYDTDVDDIKEIVADKCLNDYNQIKDICVVFNEIKPIEAKDPYLKDFPYINYGNNGRILCDTQNLYAIGAKRLLIVNKNSISAPEGSPYILVTYYDKDDNLCEDQEISYSSEMSVGDIIANISTEMNTRGKEEDLETILLYMGKILDPSMLLKNILVDDHNKFYCRKVRKMLTEH</sequence>
<feature type="compositionally biased region" description="Polar residues" evidence="1">
    <location>
        <begin position="1"/>
        <end position="10"/>
    </location>
</feature>
<dbReference type="InterPro" id="IPR029071">
    <property type="entry name" value="Ubiquitin-like_domsf"/>
</dbReference>
<feature type="domain" description="Ubiquitin-like" evidence="2">
    <location>
        <begin position="1314"/>
        <end position="1380"/>
    </location>
</feature>